<reference evidence="7" key="1">
    <citation type="submission" date="2024-06" db="EMBL/GenBank/DDBJ databases">
        <title>Multi-omics analyses provide insights into the biosynthesis of the anticancer antibiotic pleurotin in Hohenbuehelia grisea.</title>
        <authorList>
            <person name="Weaver J.A."/>
            <person name="Alberti F."/>
        </authorList>
    </citation>
    <scope>NUCLEOTIDE SEQUENCE [LARGE SCALE GENOMIC DNA]</scope>
    <source>
        <strain evidence="7">T-177</strain>
    </source>
</reference>
<dbReference type="PANTHER" id="PTHR12482:SF62">
    <property type="entry name" value="LIPASE ROG1-RELATED"/>
    <property type="match status" value="1"/>
</dbReference>
<proteinExistence type="inferred from homology"/>
<feature type="compositionally biased region" description="Polar residues" evidence="3">
    <location>
        <begin position="423"/>
        <end position="442"/>
    </location>
</feature>
<keyword evidence="4" id="KW-0472">Membrane</keyword>
<sequence length="565" mass="62080">MSSEPKKSVHLLVLVHGMWGHPGHLSELARIIKERKAEPNEDGVELRVLSAETNRDSSTYDGIDWGGERVADEVMDEIAKLAKDGLKVTHFSITGYSLGGLVSRYVVGILHQRNFFEAVQPVNFNTIATPHVGLPRYPSFISTISSTLGPKLLSRTGEQFYCSDKWSPHGRPLLEVMADPDRIFYQALSLFKNLRIYASAMNDVTVPYVTAAIELDDPFLDAETNGMTIDTDEEYHPIIKSYNIPAEPPVLPPKPTILSAAWFSSVKQSKPLLPPHIMPRFPLNILLYTALPFLIPVGISLALLRFTLDSRSSRARIKLLEAEAASAGMTEREKLIHILARLEREVEEAVEDILEDASAPEPTPSAAMAEPSPAELAQLKSALVELKTEPGVTLQPESALSSDSSRPASTLSDHGPAHLEVPGTNTSSAYQSSNTLNSQNAVSTSGSESTTDTSTKRRHHMWRHHKGKNHCRKGDKSKAGSNSSSDTEDHTGTGAVTPRKGHAILTPVQTKIIARLNTLPLKKSLAYFPNMRNSHGIVVCRDVNRFPVMRGGEGVVRHWADQWVL</sequence>
<feature type="compositionally biased region" description="Low complexity" evidence="3">
    <location>
        <begin position="443"/>
        <end position="453"/>
    </location>
</feature>
<comment type="caution">
    <text evidence="6">The sequence shown here is derived from an EMBL/GenBank/DDBJ whole genome shotgun (WGS) entry which is preliminary data.</text>
</comment>
<dbReference type="Pfam" id="PF05057">
    <property type="entry name" value="DUF676"/>
    <property type="match status" value="1"/>
</dbReference>
<dbReference type="InterPro" id="IPR044294">
    <property type="entry name" value="Lipase-like"/>
</dbReference>
<evidence type="ECO:0000256" key="2">
    <source>
        <dbReference type="SAM" id="Coils"/>
    </source>
</evidence>
<feature type="transmembrane region" description="Helical" evidence="4">
    <location>
        <begin position="285"/>
        <end position="308"/>
    </location>
</feature>
<accession>A0ABR3J411</accession>
<evidence type="ECO:0000259" key="5">
    <source>
        <dbReference type="Pfam" id="PF05057"/>
    </source>
</evidence>
<keyword evidence="4" id="KW-1133">Transmembrane helix</keyword>
<dbReference type="EMBL" id="JASNQZ010000012">
    <property type="protein sequence ID" value="KAL0950171.1"/>
    <property type="molecule type" value="Genomic_DNA"/>
</dbReference>
<feature type="domain" description="DUF676" evidence="5">
    <location>
        <begin position="6"/>
        <end position="210"/>
    </location>
</feature>
<keyword evidence="4" id="KW-0812">Transmembrane</keyword>
<name>A0ABR3J411_9AGAR</name>
<feature type="compositionally biased region" description="Basic residues" evidence="3">
    <location>
        <begin position="456"/>
        <end position="471"/>
    </location>
</feature>
<evidence type="ECO:0000256" key="4">
    <source>
        <dbReference type="SAM" id="Phobius"/>
    </source>
</evidence>
<evidence type="ECO:0000256" key="1">
    <source>
        <dbReference type="ARBA" id="ARBA00007920"/>
    </source>
</evidence>
<dbReference type="InterPro" id="IPR007751">
    <property type="entry name" value="DUF676_lipase-like"/>
</dbReference>
<comment type="similarity">
    <text evidence="1">Belongs to the putative lipase ROG1 family.</text>
</comment>
<dbReference type="PANTHER" id="PTHR12482">
    <property type="entry name" value="LIPASE ROG1-RELATED-RELATED"/>
    <property type="match status" value="1"/>
</dbReference>
<dbReference type="InterPro" id="IPR029058">
    <property type="entry name" value="AB_hydrolase_fold"/>
</dbReference>
<keyword evidence="7" id="KW-1185">Reference proteome</keyword>
<feature type="compositionally biased region" description="Low complexity" evidence="3">
    <location>
        <begin position="398"/>
        <end position="413"/>
    </location>
</feature>
<dbReference type="Proteomes" id="UP001556367">
    <property type="component" value="Unassembled WGS sequence"/>
</dbReference>
<feature type="coiled-coil region" evidence="2">
    <location>
        <begin position="332"/>
        <end position="359"/>
    </location>
</feature>
<organism evidence="6 7">
    <name type="scientific">Hohenbuehelia grisea</name>
    <dbReference type="NCBI Taxonomy" id="104357"/>
    <lineage>
        <taxon>Eukaryota</taxon>
        <taxon>Fungi</taxon>
        <taxon>Dikarya</taxon>
        <taxon>Basidiomycota</taxon>
        <taxon>Agaricomycotina</taxon>
        <taxon>Agaricomycetes</taxon>
        <taxon>Agaricomycetidae</taxon>
        <taxon>Agaricales</taxon>
        <taxon>Pleurotineae</taxon>
        <taxon>Pleurotaceae</taxon>
        <taxon>Hohenbuehelia</taxon>
    </lineage>
</organism>
<dbReference type="Gene3D" id="3.40.50.1820">
    <property type="entry name" value="alpha/beta hydrolase"/>
    <property type="match status" value="1"/>
</dbReference>
<evidence type="ECO:0000313" key="6">
    <source>
        <dbReference type="EMBL" id="KAL0950171.1"/>
    </source>
</evidence>
<evidence type="ECO:0000313" key="7">
    <source>
        <dbReference type="Proteomes" id="UP001556367"/>
    </source>
</evidence>
<evidence type="ECO:0000256" key="3">
    <source>
        <dbReference type="SAM" id="MobiDB-lite"/>
    </source>
</evidence>
<protein>
    <recommendedName>
        <fullName evidence="5">DUF676 domain-containing protein</fullName>
    </recommendedName>
</protein>
<gene>
    <name evidence="6" type="ORF">HGRIS_010164</name>
</gene>
<dbReference type="SUPFAM" id="SSF53474">
    <property type="entry name" value="alpha/beta-Hydrolases"/>
    <property type="match status" value="1"/>
</dbReference>
<keyword evidence="2" id="KW-0175">Coiled coil</keyword>
<feature type="region of interest" description="Disordered" evidence="3">
    <location>
        <begin position="390"/>
        <end position="498"/>
    </location>
</feature>